<dbReference type="InterPro" id="IPR036097">
    <property type="entry name" value="HisK_dim/P_sf"/>
</dbReference>
<dbReference type="InterPro" id="IPR005467">
    <property type="entry name" value="His_kinase_dom"/>
</dbReference>
<dbReference type="CDD" id="cd00130">
    <property type="entry name" value="PAS"/>
    <property type="match status" value="3"/>
</dbReference>
<keyword evidence="7" id="KW-0067">ATP-binding</keyword>
<dbReference type="GO" id="GO:0000155">
    <property type="term" value="F:phosphorelay sensor kinase activity"/>
    <property type="evidence" value="ECO:0007669"/>
    <property type="project" value="InterPro"/>
</dbReference>
<dbReference type="PROSITE" id="PS50112">
    <property type="entry name" value="PAS"/>
    <property type="match status" value="2"/>
</dbReference>
<evidence type="ECO:0000256" key="9">
    <source>
        <dbReference type="PROSITE-ProRule" id="PRU00169"/>
    </source>
</evidence>
<sequence length="759" mass="81801">MFSPHAHRFFELSTDLLCLVGRDGRFQRVNPAFERTTGWPSEKIVELPFLAVAHPEEYDRLAHAWAAALGGGAPEPVQLRVRCRDGSYRRIAWRLSAADASTVCAVGQDVTEREATALVLRATEASYQHIAANVPGLAYQWVYRADGTAGYTFVSEASRTLFGVEPEAALRDPEALLGLIHPEERSRFVTLARAAATTLGPFRWEGRVVLANGAVRHVEIAARDQRLADGSVVSDGLITDVTELRQATRQLEESEQRYRSLFEHNPDAVFSFDLDGRFVSANPACEELSGYAPDALVGESFEPLVVPEDLETALTNYRLAARGTATRFEVRLRHPAGREVRIGVTNVPIIVGGRIVGVFGIAKDLTAQRALEDRLRQAQKMEAVGQLAGGVAHDFNNLLTVILSHGAFAADALPADSVAHAELGQVLCAAERARALTRQLLAFGRKQVLRPRPLDVNGKVTDVASMLRRVIGEDITLETVLEPAPWPVVADAGQLEQVLMNLAVNARDAMPNGGTLRLRTENVTVAPDALADVPAGAYTTLVVEDTGIGVAPEVRPHLFEPFFTTKPVGKGTGLGLATVHGIVEQSGGFVHVESAPGRGSRFTVLLPAAATSVPTCDAACAPASDARGSRETILLVEDEEGVRTVVRRHLERQGYVVRVASTGAEALRLAEARVDLVITDLVMPEQSGRVLGERLAARWPHLPVLYMSGYTDDEIFRRGLGDAGAAFLEKPFTAEQLARAVRQALSGGVATAARRASGS</sequence>
<dbReference type="Proteomes" id="UP000019151">
    <property type="component" value="Plasmid 1"/>
</dbReference>
<evidence type="ECO:0000313" key="15">
    <source>
        <dbReference type="Proteomes" id="UP000019151"/>
    </source>
</evidence>
<dbReference type="AlphaFoldDB" id="W0RQW6"/>
<dbReference type="Gene3D" id="3.40.50.2300">
    <property type="match status" value="1"/>
</dbReference>
<dbReference type="PANTHER" id="PTHR43065">
    <property type="entry name" value="SENSOR HISTIDINE KINASE"/>
    <property type="match status" value="1"/>
</dbReference>
<keyword evidence="4" id="KW-0808">Transferase</keyword>
<feature type="domain" description="PAS" evidence="12">
    <location>
        <begin position="23"/>
        <end position="72"/>
    </location>
</feature>
<dbReference type="CDD" id="cd00082">
    <property type="entry name" value="HisKA"/>
    <property type="match status" value="1"/>
</dbReference>
<dbReference type="PANTHER" id="PTHR43065:SF46">
    <property type="entry name" value="C4-DICARBOXYLATE TRANSPORT SENSOR PROTEIN DCTB"/>
    <property type="match status" value="1"/>
</dbReference>
<dbReference type="SMART" id="SM00448">
    <property type="entry name" value="REC"/>
    <property type="match status" value="1"/>
</dbReference>
<feature type="domain" description="PAS" evidence="12">
    <location>
        <begin position="254"/>
        <end position="324"/>
    </location>
</feature>
<dbReference type="GO" id="GO:0005524">
    <property type="term" value="F:ATP binding"/>
    <property type="evidence" value="ECO:0007669"/>
    <property type="project" value="UniProtKB-KW"/>
</dbReference>
<organism evidence="14 15">
    <name type="scientific">Gemmatirosa kalamazoonensis</name>
    <dbReference type="NCBI Taxonomy" id="861299"/>
    <lineage>
        <taxon>Bacteria</taxon>
        <taxon>Pseudomonadati</taxon>
        <taxon>Gemmatimonadota</taxon>
        <taxon>Gemmatimonadia</taxon>
        <taxon>Gemmatimonadales</taxon>
        <taxon>Gemmatimonadaceae</taxon>
        <taxon>Gemmatirosa</taxon>
    </lineage>
</organism>
<dbReference type="InterPro" id="IPR011006">
    <property type="entry name" value="CheY-like_superfamily"/>
</dbReference>
<evidence type="ECO:0000256" key="1">
    <source>
        <dbReference type="ARBA" id="ARBA00000085"/>
    </source>
</evidence>
<dbReference type="PROSITE" id="PS50109">
    <property type="entry name" value="HIS_KIN"/>
    <property type="match status" value="1"/>
</dbReference>
<dbReference type="InterPro" id="IPR000014">
    <property type="entry name" value="PAS"/>
</dbReference>
<feature type="domain" description="Response regulatory" evidence="11">
    <location>
        <begin position="632"/>
        <end position="745"/>
    </location>
</feature>
<dbReference type="InterPro" id="IPR004358">
    <property type="entry name" value="Sig_transdc_His_kin-like_C"/>
</dbReference>
<dbReference type="SMART" id="SM00388">
    <property type="entry name" value="HisKA"/>
    <property type="match status" value="1"/>
</dbReference>
<evidence type="ECO:0000256" key="8">
    <source>
        <dbReference type="ARBA" id="ARBA00023012"/>
    </source>
</evidence>
<keyword evidence="15" id="KW-1185">Reference proteome</keyword>
<evidence type="ECO:0000256" key="4">
    <source>
        <dbReference type="ARBA" id="ARBA00022679"/>
    </source>
</evidence>
<dbReference type="SUPFAM" id="SSF55785">
    <property type="entry name" value="PYP-like sensor domain (PAS domain)"/>
    <property type="match status" value="3"/>
</dbReference>
<proteinExistence type="predicted"/>
<evidence type="ECO:0000259" key="12">
    <source>
        <dbReference type="PROSITE" id="PS50112"/>
    </source>
</evidence>
<dbReference type="InterPro" id="IPR003594">
    <property type="entry name" value="HATPase_dom"/>
</dbReference>
<dbReference type="SUPFAM" id="SSF52172">
    <property type="entry name" value="CheY-like"/>
    <property type="match status" value="1"/>
</dbReference>
<dbReference type="CDD" id="cd00156">
    <property type="entry name" value="REC"/>
    <property type="match status" value="1"/>
</dbReference>
<dbReference type="RefSeq" id="WP_025414020.1">
    <property type="nucleotide sequence ID" value="NZ_CP007129.1"/>
</dbReference>
<dbReference type="EMBL" id="CP007129">
    <property type="protein sequence ID" value="AHG92690.1"/>
    <property type="molecule type" value="Genomic_DNA"/>
</dbReference>
<keyword evidence="6" id="KW-0418">Kinase</keyword>
<dbReference type="InterPro" id="IPR000700">
    <property type="entry name" value="PAS-assoc_C"/>
</dbReference>
<feature type="domain" description="PAC" evidence="13">
    <location>
        <begin position="202"/>
        <end position="253"/>
    </location>
</feature>
<dbReference type="NCBIfam" id="TIGR00229">
    <property type="entry name" value="sensory_box"/>
    <property type="match status" value="2"/>
</dbReference>
<keyword evidence="14" id="KW-0614">Plasmid</keyword>
<dbReference type="FunCoup" id="W0RQW6">
    <property type="interactions" value="186"/>
</dbReference>
<dbReference type="InterPro" id="IPR013656">
    <property type="entry name" value="PAS_4"/>
</dbReference>
<dbReference type="SUPFAM" id="SSF47384">
    <property type="entry name" value="Homodimeric domain of signal transducing histidine kinase"/>
    <property type="match status" value="1"/>
</dbReference>
<dbReference type="PATRIC" id="fig|861299.3.peg.5211"/>
<keyword evidence="8" id="KW-0902">Two-component regulatory system</keyword>
<keyword evidence="3 9" id="KW-0597">Phosphoprotein</keyword>
<dbReference type="PROSITE" id="PS50110">
    <property type="entry name" value="RESPONSE_REGULATORY"/>
    <property type="match status" value="1"/>
</dbReference>
<dbReference type="PROSITE" id="PS50113">
    <property type="entry name" value="PAC"/>
    <property type="match status" value="2"/>
</dbReference>
<dbReference type="Pfam" id="PF02518">
    <property type="entry name" value="HATPase_c"/>
    <property type="match status" value="1"/>
</dbReference>
<dbReference type="Gene3D" id="1.10.287.130">
    <property type="match status" value="1"/>
</dbReference>
<dbReference type="InParanoid" id="W0RQW6"/>
<geneLocation type="plasmid" evidence="14 15">
    <name>1</name>
</geneLocation>
<protein>
    <recommendedName>
        <fullName evidence="2">histidine kinase</fullName>
        <ecNumber evidence="2">2.7.13.3</ecNumber>
    </recommendedName>
</protein>
<dbReference type="SMART" id="SM00387">
    <property type="entry name" value="HATPase_c"/>
    <property type="match status" value="1"/>
</dbReference>
<dbReference type="OrthoDB" id="9783713at2"/>
<dbReference type="InterPro" id="IPR001789">
    <property type="entry name" value="Sig_transdc_resp-reg_receiver"/>
</dbReference>
<dbReference type="EC" id="2.7.13.3" evidence="2"/>
<dbReference type="Pfam" id="PF00072">
    <property type="entry name" value="Response_reg"/>
    <property type="match status" value="1"/>
</dbReference>
<dbReference type="SMART" id="SM00091">
    <property type="entry name" value="PAS"/>
    <property type="match status" value="3"/>
</dbReference>
<dbReference type="HOGENOM" id="CLU_000445_114_51_0"/>
<evidence type="ECO:0000256" key="3">
    <source>
        <dbReference type="ARBA" id="ARBA00022553"/>
    </source>
</evidence>
<dbReference type="InterPro" id="IPR036890">
    <property type="entry name" value="HATPase_C_sf"/>
</dbReference>
<dbReference type="KEGG" id="gba:J421_5155"/>
<dbReference type="InterPro" id="IPR003661">
    <property type="entry name" value="HisK_dim/P_dom"/>
</dbReference>
<evidence type="ECO:0000259" key="10">
    <source>
        <dbReference type="PROSITE" id="PS50109"/>
    </source>
</evidence>
<dbReference type="Pfam" id="PF08447">
    <property type="entry name" value="PAS_3"/>
    <property type="match status" value="1"/>
</dbReference>
<name>W0RQW6_9BACT</name>
<gene>
    <name evidence="14" type="ORF">J421_5155</name>
</gene>
<dbReference type="Gene3D" id="3.30.565.10">
    <property type="entry name" value="Histidine kinase-like ATPase, C-terminal domain"/>
    <property type="match status" value="1"/>
</dbReference>
<dbReference type="PRINTS" id="PR00344">
    <property type="entry name" value="BCTRLSENSOR"/>
</dbReference>
<dbReference type="InterPro" id="IPR013655">
    <property type="entry name" value="PAS_fold_3"/>
</dbReference>
<dbReference type="Gene3D" id="3.30.450.20">
    <property type="entry name" value="PAS domain"/>
    <property type="match status" value="3"/>
</dbReference>
<evidence type="ECO:0000259" key="13">
    <source>
        <dbReference type="PROSITE" id="PS50113"/>
    </source>
</evidence>
<evidence type="ECO:0000259" key="11">
    <source>
        <dbReference type="PROSITE" id="PS50110"/>
    </source>
</evidence>
<accession>W0RQW6</accession>
<dbReference type="InterPro" id="IPR035965">
    <property type="entry name" value="PAS-like_dom_sf"/>
</dbReference>
<evidence type="ECO:0000256" key="2">
    <source>
        <dbReference type="ARBA" id="ARBA00012438"/>
    </source>
</evidence>
<evidence type="ECO:0000256" key="6">
    <source>
        <dbReference type="ARBA" id="ARBA00022777"/>
    </source>
</evidence>
<dbReference type="InterPro" id="IPR001610">
    <property type="entry name" value="PAC"/>
</dbReference>
<feature type="modified residue" description="4-aspartylphosphate" evidence="9">
    <location>
        <position position="680"/>
    </location>
</feature>
<reference evidence="14 15" key="1">
    <citation type="journal article" date="2014" name="Genome Announc.">
        <title>Genome Sequence and Methylome of Soil Bacterium Gemmatirosa kalamazoonensis KBS708T, a Member of the Rarely Cultivated Gemmatimonadetes Phylum.</title>
        <authorList>
            <person name="Debruyn J.M."/>
            <person name="Radosevich M."/>
            <person name="Wommack K.E."/>
            <person name="Polson S.W."/>
            <person name="Hauser L.J."/>
            <person name="Fawaz M.N."/>
            <person name="Korlach J."/>
            <person name="Tsai Y.C."/>
        </authorList>
    </citation>
    <scope>NUCLEOTIDE SEQUENCE [LARGE SCALE GENOMIC DNA]</scope>
    <source>
        <strain evidence="14 15">KBS708</strain>
        <plasmid evidence="15">Plasmid 1</plasmid>
    </source>
</reference>
<evidence type="ECO:0000256" key="5">
    <source>
        <dbReference type="ARBA" id="ARBA00022741"/>
    </source>
</evidence>
<feature type="domain" description="PAC" evidence="13">
    <location>
        <begin position="326"/>
        <end position="377"/>
    </location>
</feature>
<keyword evidence="5" id="KW-0547">Nucleotide-binding</keyword>
<dbReference type="SMART" id="SM00086">
    <property type="entry name" value="PAC"/>
    <property type="match status" value="3"/>
</dbReference>
<evidence type="ECO:0000256" key="7">
    <source>
        <dbReference type="ARBA" id="ARBA00022840"/>
    </source>
</evidence>
<comment type="catalytic activity">
    <reaction evidence="1">
        <text>ATP + protein L-histidine = ADP + protein N-phospho-L-histidine.</text>
        <dbReference type="EC" id="2.7.13.3"/>
    </reaction>
</comment>
<evidence type="ECO:0000313" key="14">
    <source>
        <dbReference type="EMBL" id="AHG92690.1"/>
    </source>
</evidence>
<dbReference type="Pfam" id="PF08448">
    <property type="entry name" value="PAS_4"/>
    <property type="match status" value="2"/>
</dbReference>
<feature type="domain" description="Histidine kinase" evidence="10">
    <location>
        <begin position="390"/>
        <end position="610"/>
    </location>
</feature>
<dbReference type="SUPFAM" id="SSF55874">
    <property type="entry name" value="ATPase domain of HSP90 chaperone/DNA topoisomerase II/histidine kinase"/>
    <property type="match status" value="1"/>
</dbReference>